<protein>
    <submittedName>
        <fullName evidence="1">Uncharacterized protein</fullName>
    </submittedName>
</protein>
<feature type="non-terminal residue" evidence="1">
    <location>
        <position position="40"/>
    </location>
</feature>
<dbReference type="EMBL" id="UINC01111116">
    <property type="protein sequence ID" value="SVC79092.1"/>
    <property type="molecule type" value="Genomic_DNA"/>
</dbReference>
<dbReference type="AlphaFoldDB" id="A0A382Q3R4"/>
<evidence type="ECO:0000313" key="1">
    <source>
        <dbReference type="EMBL" id="SVC79092.1"/>
    </source>
</evidence>
<gene>
    <name evidence="1" type="ORF">METZ01_LOCUS331946</name>
</gene>
<proteinExistence type="predicted"/>
<sequence length="40" mass="4881">MRFHNQRGFDNAFTKDLDRLVAVSYQPMVFQNFGFYHRIL</sequence>
<accession>A0A382Q3R4</accession>
<name>A0A382Q3R4_9ZZZZ</name>
<reference evidence="1" key="1">
    <citation type="submission" date="2018-05" db="EMBL/GenBank/DDBJ databases">
        <authorList>
            <person name="Lanie J.A."/>
            <person name="Ng W.-L."/>
            <person name="Kazmierczak K.M."/>
            <person name="Andrzejewski T.M."/>
            <person name="Davidsen T.M."/>
            <person name="Wayne K.J."/>
            <person name="Tettelin H."/>
            <person name="Glass J.I."/>
            <person name="Rusch D."/>
            <person name="Podicherti R."/>
            <person name="Tsui H.-C.T."/>
            <person name="Winkler M.E."/>
        </authorList>
    </citation>
    <scope>NUCLEOTIDE SEQUENCE</scope>
</reference>
<organism evidence="1">
    <name type="scientific">marine metagenome</name>
    <dbReference type="NCBI Taxonomy" id="408172"/>
    <lineage>
        <taxon>unclassified sequences</taxon>
        <taxon>metagenomes</taxon>
        <taxon>ecological metagenomes</taxon>
    </lineage>
</organism>